<dbReference type="NCBIfam" id="TIGR03491">
    <property type="entry name" value="TM0106 family RecB-like putative nuclease"/>
    <property type="match status" value="1"/>
</dbReference>
<evidence type="ECO:0000313" key="11">
    <source>
        <dbReference type="Proteomes" id="UP001500956"/>
    </source>
</evidence>
<keyword evidence="11" id="KW-1185">Reference proteome</keyword>
<dbReference type="Pfam" id="PF13087">
    <property type="entry name" value="AAA_12"/>
    <property type="match status" value="1"/>
</dbReference>
<evidence type="ECO:0000313" key="10">
    <source>
        <dbReference type="EMBL" id="GAA4731627.1"/>
    </source>
</evidence>
<keyword evidence="5" id="KW-0347">Helicase</keyword>
<gene>
    <name evidence="10" type="ORF">GCM10023216_24630</name>
</gene>
<comment type="caution">
    <text evidence="10">The sequence shown here is derived from an EMBL/GenBank/DDBJ whole genome shotgun (WGS) entry which is preliminary data.</text>
</comment>
<dbReference type="SMART" id="SM00382">
    <property type="entry name" value="AAA"/>
    <property type="match status" value="1"/>
</dbReference>
<dbReference type="Gene3D" id="3.40.50.300">
    <property type="entry name" value="P-loop containing nucleotide triphosphate hydrolases"/>
    <property type="match status" value="2"/>
</dbReference>
<evidence type="ECO:0000256" key="2">
    <source>
        <dbReference type="ARBA" id="ARBA00022741"/>
    </source>
</evidence>
<dbReference type="InterPro" id="IPR038726">
    <property type="entry name" value="PDDEXK_AddAB-type"/>
</dbReference>
<feature type="domain" description="AAA+ ATPase" evidence="9">
    <location>
        <begin position="838"/>
        <end position="1147"/>
    </location>
</feature>
<keyword evidence="3" id="KW-0227">DNA damage</keyword>
<reference evidence="11" key="1">
    <citation type="journal article" date="2019" name="Int. J. Syst. Evol. Microbiol.">
        <title>The Global Catalogue of Microorganisms (GCM) 10K type strain sequencing project: providing services to taxonomists for standard genome sequencing and annotation.</title>
        <authorList>
            <consortium name="The Broad Institute Genomics Platform"/>
            <consortium name="The Broad Institute Genome Sequencing Center for Infectious Disease"/>
            <person name="Wu L."/>
            <person name="Ma J."/>
        </authorList>
    </citation>
    <scope>NUCLEOTIDE SEQUENCE [LARGE SCALE GENOMIC DNA]</scope>
    <source>
        <strain evidence="11">JCM 18063</strain>
    </source>
</reference>
<keyword evidence="4" id="KW-0378">Hydrolase</keyword>
<dbReference type="InterPro" id="IPR047187">
    <property type="entry name" value="SF1_C_Upf1"/>
</dbReference>
<dbReference type="SUPFAM" id="SSF52540">
    <property type="entry name" value="P-loop containing nucleoside triphosphate hydrolases"/>
    <property type="match status" value="1"/>
</dbReference>
<dbReference type="CDD" id="cd18808">
    <property type="entry name" value="SF1_C_Upf1"/>
    <property type="match status" value="1"/>
</dbReference>
<evidence type="ECO:0000256" key="8">
    <source>
        <dbReference type="ARBA" id="ARBA00023204"/>
    </source>
</evidence>
<keyword evidence="6" id="KW-0269">Exonuclease</keyword>
<dbReference type="InterPro" id="IPR038720">
    <property type="entry name" value="YprB_RNase_H-like_dom"/>
</dbReference>
<dbReference type="Pfam" id="PF13482">
    <property type="entry name" value="RNase_H_2"/>
    <property type="match status" value="1"/>
</dbReference>
<keyword evidence="7" id="KW-0067">ATP-binding</keyword>
<organism evidence="10 11">
    <name type="scientific">Isoptericola chiayiensis</name>
    <dbReference type="NCBI Taxonomy" id="579446"/>
    <lineage>
        <taxon>Bacteria</taxon>
        <taxon>Bacillati</taxon>
        <taxon>Actinomycetota</taxon>
        <taxon>Actinomycetes</taxon>
        <taxon>Micrococcales</taxon>
        <taxon>Promicromonosporaceae</taxon>
        <taxon>Isoptericola</taxon>
    </lineage>
</organism>
<keyword evidence="2" id="KW-0547">Nucleotide-binding</keyword>
<sequence length="1224" mass="131418">MFLLGGDGARGGATLVHSASDLVVAAECEHALLRRLDEVLGRVPARPRERDEMLERTVALGESHERAVLDELLDRYGEAPSDGAGGVVEIAAPRRMTVEDLTDAHSATLAALEGGADVVYQAAFFDGRFHGRADFLVRDGSGPGPRYSVWDTKLARREKVRAVLQLAAYADQLLAAGIDPTETAHLVLGTGERTDHLLDEVLPVYRARRDRMLDVVARHVEAGEPVAWDDPGHGACRRLGACPDCAAAAEAHQDVLLVAGVHAPQRARLAEAGITTMAGLAAATASPAGMNPDRFAGLRRQAALQLGTDPGHGSVKVETDDGPGELRWALTDPAAVERLPEPSDGDVFFDFEGDPLWTPPDDVTAPAASGIDYLFGWVTRDLDAEGRPAFHALWADSFADEADALRRFVDEMAERRRRWPDMHVYHYAAYERTHLLSIAARHGVYEEEVDDLLRSGVLVDLYATVCSGLRISHRSRSIKKLEPLYMGDEAARSGVTDAATSVVEYAEYCDLLAAGDTAGAARLRSEILDYNRYDCLSTLRLLDWLRWAHDEVVGPVDGPVAAPLDVEAPRETTPERQEREALEADVRAAVEHAHPHEPDDRAAVRALSLLGAAVGYHRRESKQFWQAHFSRMQLPPDEWPGRRSASVVESCRVLSDWETEPGKRAPSRVLALTCQAVEGSELRAGASAFLLYDVPCPPVIGAVEALAQRWFHNKMAIQDVQRVVDGDRDLDVFVVREHVGPGQETHDDVPCALSINSHVPAGPLETATAEAGRAALEAWQVGESAGVAMADRLPAGPMTDLLQRRPSRVTGGLPVAPPGPDGEPDVVTAVERAVRRLDRSYLAVQGPPGTGKTYLASHVIAALVADGWRVGVVAQSHAVVSNLLGGVLGAGVPAEQVAKKLPSGVKPAESGTPWQDVNADGLATFAAEALDAGRGCVVGGTAWDFAHERWEPDGLDLLVIDEAGQFAIANTVAVARAASRLLLLGDPQQLPQVSQGTHPDPGVAGSALGWLADGHETLPGEFGYFLPASRRMHPALCARVSDLAYSGRLHAHSTASGRALDGVEPGVRQVLVDHVGRAVSSVEEADEVVRQVRAVQGRAWMSAPGEAPRPLGPEDVIVVAAYNAQVWTVRHALDAAGLEDVPVGTVDKFQGQEAPVAIVSMAASSPEEVPRGMRFLLSRNRMNVAVSRGKWCAIVVRSPRLTDYLPSSVEDLEQLGAFLRLTAR</sequence>
<dbReference type="RefSeq" id="WP_172153709.1">
    <property type="nucleotide sequence ID" value="NZ_BAABID010000011.1"/>
</dbReference>
<evidence type="ECO:0000256" key="6">
    <source>
        <dbReference type="ARBA" id="ARBA00022839"/>
    </source>
</evidence>
<dbReference type="InterPro" id="IPR019993">
    <property type="entry name" value="RecB_nuclease_TM0106_put"/>
</dbReference>
<dbReference type="Pfam" id="PF12705">
    <property type="entry name" value="PDDEXK_1"/>
    <property type="match status" value="1"/>
</dbReference>
<dbReference type="Pfam" id="PF13604">
    <property type="entry name" value="AAA_30"/>
    <property type="match status" value="1"/>
</dbReference>
<keyword evidence="1" id="KW-0540">Nuclease</keyword>
<protein>
    <submittedName>
        <fullName evidence="10">TM0106 family RecB-like putative nuclease</fullName>
    </submittedName>
</protein>
<dbReference type="InterPro" id="IPR003593">
    <property type="entry name" value="AAA+_ATPase"/>
</dbReference>
<evidence type="ECO:0000256" key="1">
    <source>
        <dbReference type="ARBA" id="ARBA00022722"/>
    </source>
</evidence>
<keyword evidence="8" id="KW-0234">DNA repair</keyword>
<proteinExistence type="predicted"/>
<evidence type="ECO:0000259" key="9">
    <source>
        <dbReference type="SMART" id="SM00382"/>
    </source>
</evidence>
<dbReference type="PANTHER" id="PTHR43788:SF8">
    <property type="entry name" value="DNA-BINDING PROTEIN SMUBP-2"/>
    <property type="match status" value="1"/>
</dbReference>
<dbReference type="CDD" id="cd17934">
    <property type="entry name" value="DEXXQc_Upf1-like"/>
    <property type="match status" value="1"/>
</dbReference>
<evidence type="ECO:0000256" key="5">
    <source>
        <dbReference type="ARBA" id="ARBA00022806"/>
    </source>
</evidence>
<dbReference type="InterPro" id="IPR050534">
    <property type="entry name" value="Coronavir_polyprotein_1ab"/>
</dbReference>
<evidence type="ECO:0000256" key="4">
    <source>
        <dbReference type="ARBA" id="ARBA00022801"/>
    </source>
</evidence>
<accession>A0ABP8YL32</accession>
<evidence type="ECO:0000256" key="7">
    <source>
        <dbReference type="ARBA" id="ARBA00022840"/>
    </source>
</evidence>
<name>A0ABP8YL32_9MICO</name>
<evidence type="ECO:0000256" key="3">
    <source>
        <dbReference type="ARBA" id="ARBA00022763"/>
    </source>
</evidence>
<dbReference type="InterPro" id="IPR027417">
    <property type="entry name" value="P-loop_NTPase"/>
</dbReference>
<dbReference type="Proteomes" id="UP001500956">
    <property type="component" value="Unassembled WGS sequence"/>
</dbReference>
<dbReference type="InterPro" id="IPR041679">
    <property type="entry name" value="DNA2/NAM7-like_C"/>
</dbReference>
<dbReference type="PANTHER" id="PTHR43788">
    <property type="entry name" value="DNA2/NAM7 HELICASE FAMILY MEMBER"/>
    <property type="match status" value="1"/>
</dbReference>
<dbReference type="EMBL" id="BAABID010000011">
    <property type="protein sequence ID" value="GAA4731627.1"/>
    <property type="molecule type" value="Genomic_DNA"/>
</dbReference>